<keyword evidence="3" id="KW-1185">Reference proteome</keyword>
<gene>
    <name evidence="2" type="ORF">MTR67_025678</name>
</gene>
<accession>A0AAF0R080</accession>
<name>A0AAF0R080_SOLVR</name>
<dbReference type="Gene3D" id="3.80.10.10">
    <property type="entry name" value="Ribonuclease Inhibitor"/>
    <property type="match status" value="1"/>
</dbReference>
<evidence type="ECO:0000313" key="3">
    <source>
        <dbReference type="Proteomes" id="UP001234989"/>
    </source>
</evidence>
<protein>
    <submittedName>
        <fullName evidence="2">Uncharacterized protein</fullName>
    </submittedName>
</protein>
<dbReference type="InterPro" id="IPR032675">
    <property type="entry name" value="LRR_dom_sf"/>
</dbReference>
<reference evidence="2" key="1">
    <citation type="submission" date="2023-08" db="EMBL/GenBank/DDBJ databases">
        <title>A de novo genome assembly of Solanum verrucosum Schlechtendal, a Mexican diploid species geographically isolated from the other diploid A-genome species in potato relatives.</title>
        <authorList>
            <person name="Hosaka K."/>
        </authorList>
    </citation>
    <scope>NUCLEOTIDE SEQUENCE</scope>
    <source>
        <tissue evidence="2">Young leaves</tissue>
    </source>
</reference>
<feature type="region of interest" description="Disordered" evidence="1">
    <location>
        <begin position="57"/>
        <end position="88"/>
    </location>
</feature>
<dbReference type="Proteomes" id="UP001234989">
    <property type="component" value="Chromosome 6"/>
</dbReference>
<dbReference type="SUPFAM" id="SSF52058">
    <property type="entry name" value="L domain-like"/>
    <property type="match status" value="1"/>
</dbReference>
<dbReference type="AlphaFoldDB" id="A0AAF0R080"/>
<evidence type="ECO:0000313" key="2">
    <source>
        <dbReference type="EMBL" id="WMV32293.1"/>
    </source>
</evidence>
<dbReference type="EMBL" id="CP133617">
    <property type="protein sequence ID" value="WMV32293.1"/>
    <property type="molecule type" value="Genomic_DNA"/>
</dbReference>
<organism evidence="2 3">
    <name type="scientific">Solanum verrucosum</name>
    <dbReference type="NCBI Taxonomy" id="315347"/>
    <lineage>
        <taxon>Eukaryota</taxon>
        <taxon>Viridiplantae</taxon>
        <taxon>Streptophyta</taxon>
        <taxon>Embryophyta</taxon>
        <taxon>Tracheophyta</taxon>
        <taxon>Spermatophyta</taxon>
        <taxon>Magnoliopsida</taxon>
        <taxon>eudicotyledons</taxon>
        <taxon>Gunneridae</taxon>
        <taxon>Pentapetalae</taxon>
        <taxon>asterids</taxon>
        <taxon>lamiids</taxon>
        <taxon>Solanales</taxon>
        <taxon>Solanaceae</taxon>
        <taxon>Solanoideae</taxon>
        <taxon>Solaneae</taxon>
        <taxon>Solanum</taxon>
    </lineage>
</organism>
<sequence>MTAPLSTCTTTCVGLSGMNILGSYCQKILNPEGLFILISGGIRYIIYGMKQSCGGGGVGSSGDGGRRGRSGGGGVRGEGDGDGGDNDGRRVLEWQLPCLRSLGLWGSKSLKITPDFRDAKFGSKRIICKLKGLVNLYVWNCAKLESLPEEIGDLENLEELDAKDTIISRPPSSIVRLSKLKILTFEKEESEDGVFFVFPQGGWEYDETIKDASQEAGVKFSATKILASKLRAICKFLIDLESSFVTQIYAVKKCRLHFNSTQALVICLNDCSIFFQSCMVIVGTLQLTQ</sequence>
<proteinExistence type="predicted"/>
<evidence type="ECO:0000256" key="1">
    <source>
        <dbReference type="SAM" id="MobiDB-lite"/>
    </source>
</evidence>